<dbReference type="PANTHER" id="PTHR33116">
    <property type="entry name" value="REVERSE TRANSCRIPTASE ZINC-BINDING DOMAIN-CONTAINING PROTEIN-RELATED-RELATED"/>
    <property type="match status" value="1"/>
</dbReference>
<organism evidence="1 2">
    <name type="scientific">Actinidia rufa</name>
    <dbReference type="NCBI Taxonomy" id="165716"/>
    <lineage>
        <taxon>Eukaryota</taxon>
        <taxon>Viridiplantae</taxon>
        <taxon>Streptophyta</taxon>
        <taxon>Embryophyta</taxon>
        <taxon>Tracheophyta</taxon>
        <taxon>Spermatophyta</taxon>
        <taxon>Magnoliopsida</taxon>
        <taxon>eudicotyledons</taxon>
        <taxon>Gunneridae</taxon>
        <taxon>Pentapetalae</taxon>
        <taxon>asterids</taxon>
        <taxon>Ericales</taxon>
        <taxon>Actinidiaceae</taxon>
        <taxon>Actinidia</taxon>
    </lineage>
</organism>
<evidence type="ECO:0008006" key="3">
    <source>
        <dbReference type="Google" id="ProtNLM"/>
    </source>
</evidence>
<protein>
    <recommendedName>
        <fullName evidence="3">Reverse transcriptase domain-containing protein</fullName>
    </recommendedName>
</protein>
<dbReference type="EMBL" id="BJWL01000018">
    <property type="protein sequence ID" value="GFZ06235.1"/>
    <property type="molecule type" value="Genomic_DNA"/>
</dbReference>
<keyword evidence="2" id="KW-1185">Reference proteome</keyword>
<name>A0A7J0G615_9ERIC</name>
<reference evidence="1 2" key="1">
    <citation type="submission" date="2019-07" db="EMBL/GenBank/DDBJ databases">
        <title>De Novo Assembly of kiwifruit Actinidia rufa.</title>
        <authorList>
            <person name="Sugita-Konishi S."/>
            <person name="Sato K."/>
            <person name="Mori E."/>
            <person name="Abe Y."/>
            <person name="Kisaki G."/>
            <person name="Hamano K."/>
            <person name="Suezawa K."/>
            <person name="Otani M."/>
            <person name="Fukuda T."/>
            <person name="Manabe T."/>
            <person name="Gomi K."/>
            <person name="Tabuchi M."/>
            <person name="Akimitsu K."/>
            <person name="Kataoka I."/>
        </authorList>
    </citation>
    <scope>NUCLEOTIDE SEQUENCE [LARGE SCALE GENOMIC DNA]</scope>
    <source>
        <strain evidence="2">cv. Fuchu</strain>
    </source>
</reference>
<dbReference type="AlphaFoldDB" id="A0A7J0G615"/>
<accession>A0A7J0G615</accession>
<dbReference type="Proteomes" id="UP000585474">
    <property type="component" value="Unassembled WGS sequence"/>
</dbReference>
<evidence type="ECO:0000313" key="1">
    <source>
        <dbReference type="EMBL" id="GFZ06235.1"/>
    </source>
</evidence>
<evidence type="ECO:0000313" key="2">
    <source>
        <dbReference type="Proteomes" id="UP000585474"/>
    </source>
</evidence>
<comment type="caution">
    <text evidence="1">The sequence shown here is derived from an EMBL/GenBank/DDBJ whole genome shotgun (WGS) entry which is preliminary data.</text>
</comment>
<proteinExistence type="predicted"/>
<dbReference type="PANTHER" id="PTHR33116:SF78">
    <property type="entry name" value="OS12G0587133 PROTEIN"/>
    <property type="match status" value="1"/>
</dbReference>
<dbReference type="OrthoDB" id="1435333at2759"/>
<gene>
    <name evidence="1" type="ORF">Acr_18g0004050</name>
</gene>
<sequence length="197" mass="22217">MPHIIGVEQSALIGGRIIQGSVFITNEVVDDWRKNSIKGLVIKLDFEKAYDKVNWNYLLSMKKKFGFPQKCGRFEHAFNKAREPGLLKGVSIGPNRIIVSHLQFADDAVVFYEAEFTEVLNVRRILRCFELISGLKIHFHKSVLCGIGVDHDLTKSLADLLKCMVQSLPLNYLGMPLGASPRFRATWNLLLTSSRGN</sequence>